<dbReference type="InterPro" id="IPR027417">
    <property type="entry name" value="P-loop_NTPase"/>
</dbReference>
<dbReference type="Pfam" id="PF00931">
    <property type="entry name" value="NB-ARC"/>
    <property type="match status" value="1"/>
</dbReference>
<evidence type="ECO:0000259" key="1">
    <source>
        <dbReference type="Pfam" id="PF00931"/>
    </source>
</evidence>
<protein>
    <submittedName>
        <fullName evidence="2">P-loop containing nucleoside triphosphate hydrolase protein</fullName>
    </submittedName>
</protein>
<organism evidence="2 3">
    <name type="scientific">Stachybotrys elegans</name>
    <dbReference type="NCBI Taxonomy" id="80388"/>
    <lineage>
        <taxon>Eukaryota</taxon>
        <taxon>Fungi</taxon>
        <taxon>Dikarya</taxon>
        <taxon>Ascomycota</taxon>
        <taxon>Pezizomycotina</taxon>
        <taxon>Sordariomycetes</taxon>
        <taxon>Hypocreomycetidae</taxon>
        <taxon>Hypocreales</taxon>
        <taxon>Stachybotryaceae</taxon>
        <taxon>Stachybotrys</taxon>
    </lineage>
</organism>
<dbReference type="Gene3D" id="3.40.50.300">
    <property type="entry name" value="P-loop containing nucleotide triphosphate hydrolases"/>
    <property type="match status" value="1"/>
</dbReference>
<comment type="caution">
    <text evidence="2">The sequence shown here is derived from an EMBL/GenBank/DDBJ whole genome shotgun (WGS) entry which is preliminary data.</text>
</comment>
<dbReference type="GO" id="GO:0016787">
    <property type="term" value="F:hydrolase activity"/>
    <property type="evidence" value="ECO:0007669"/>
    <property type="project" value="UniProtKB-KW"/>
</dbReference>
<accession>A0A8K0WJ57</accession>
<evidence type="ECO:0000313" key="2">
    <source>
        <dbReference type="EMBL" id="KAH7303076.1"/>
    </source>
</evidence>
<evidence type="ECO:0000313" key="3">
    <source>
        <dbReference type="Proteomes" id="UP000813444"/>
    </source>
</evidence>
<reference evidence="2" key="1">
    <citation type="journal article" date="2021" name="Nat. Commun.">
        <title>Genetic determinants of endophytism in the Arabidopsis root mycobiome.</title>
        <authorList>
            <person name="Mesny F."/>
            <person name="Miyauchi S."/>
            <person name="Thiergart T."/>
            <person name="Pickel B."/>
            <person name="Atanasova L."/>
            <person name="Karlsson M."/>
            <person name="Huettel B."/>
            <person name="Barry K.W."/>
            <person name="Haridas S."/>
            <person name="Chen C."/>
            <person name="Bauer D."/>
            <person name="Andreopoulos W."/>
            <person name="Pangilinan J."/>
            <person name="LaButti K."/>
            <person name="Riley R."/>
            <person name="Lipzen A."/>
            <person name="Clum A."/>
            <person name="Drula E."/>
            <person name="Henrissat B."/>
            <person name="Kohler A."/>
            <person name="Grigoriev I.V."/>
            <person name="Martin F.M."/>
            <person name="Hacquard S."/>
        </authorList>
    </citation>
    <scope>NUCLEOTIDE SEQUENCE</scope>
    <source>
        <strain evidence="2">MPI-CAGE-CH-0235</strain>
    </source>
</reference>
<dbReference type="EMBL" id="JAGPNK010000041">
    <property type="protein sequence ID" value="KAH7303076.1"/>
    <property type="molecule type" value="Genomic_DNA"/>
</dbReference>
<dbReference type="GO" id="GO:0043531">
    <property type="term" value="F:ADP binding"/>
    <property type="evidence" value="ECO:0007669"/>
    <property type="project" value="InterPro"/>
</dbReference>
<dbReference type="OrthoDB" id="5243393at2759"/>
<name>A0A8K0WJ57_9HYPO</name>
<dbReference type="AlphaFoldDB" id="A0A8K0WJ57"/>
<gene>
    <name evidence="2" type="ORF">B0I35DRAFT_455373</name>
</gene>
<dbReference type="PANTHER" id="PTHR46082">
    <property type="entry name" value="ATP/GTP-BINDING PROTEIN-RELATED"/>
    <property type="match status" value="1"/>
</dbReference>
<dbReference type="InterPro" id="IPR053137">
    <property type="entry name" value="NLR-like"/>
</dbReference>
<keyword evidence="2" id="KW-0378">Hydrolase</keyword>
<dbReference type="Proteomes" id="UP000813444">
    <property type="component" value="Unassembled WGS sequence"/>
</dbReference>
<dbReference type="InterPro" id="IPR002182">
    <property type="entry name" value="NB-ARC"/>
</dbReference>
<keyword evidence="3" id="KW-1185">Reference proteome</keyword>
<sequence length="425" mass="47681">MSLSQAMNGNFVVQESEIERLRGLLFANKGHQRVTLVGLGGIGKTQVALQIAYGLKDNSLECSVLWTPALSVPGFEKECIELARKFGVCEAEDQTPMQSIKYHLESAATTQWLMIVDNADATVLFGSKGRENGIWDFLPHSDNGRILLTTRSREVAFNTSGPKIVELPEMSLTESKHFLLEEDRVLSLLRTLTCLPLAIAQTAAYMNTKMVSISKYLCLYINTDEEMIGLLSKGLRDDTMYNETQRAVATTWIISFHETDKDASKLLSFIAWIEPKAIPRRDDEQTYDMHTLVHLAHLTWAQKEEAGNRLAVLQHVSTNNLGWQAELQQKVGSCLIEDGHWKEAIKAYIADDDFGKAIPIIESLEMLQSKVYDKTHSDQFFTQYLLAQSYVKTDQIGKAIKLLSHVITVGSKSLAEDDYTLLVSQ</sequence>
<dbReference type="PANTHER" id="PTHR46082:SF6">
    <property type="entry name" value="AAA+ ATPASE DOMAIN-CONTAINING PROTEIN-RELATED"/>
    <property type="match status" value="1"/>
</dbReference>
<proteinExistence type="predicted"/>
<dbReference type="SUPFAM" id="SSF52540">
    <property type="entry name" value="P-loop containing nucleoside triphosphate hydrolases"/>
    <property type="match status" value="1"/>
</dbReference>
<feature type="domain" description="NB-ARC" evidence="1">
    <location>
        <begin position="15"/>
        <end position="180"/>
    </location>
</feature>